<dbReference type="EMBL" id="LLWF02000011">
    <property type="protein sequence ID" value="ONH84182.1"/>
    <property type="molecule type" value="Genomic_DNA"/>
</dbReference>
<dbReference type="RefSeq" id="WP_019459933.1">
    <property type="nucleotide sequence ID" value="NZ_AP031462.1"/>
</dbReference>
<evidence type="ECO:0000256" key="1">
    <source>
        <dbReference type="SAM" id="MobiDB-lite"/>
    </source>
</evidence>
<reference evidence="2 4" key="1">
    <citation type="submission" date="2016-12" db="EMBL/GenBank/DDBJ databases">
        <title>Draft genome sequence of Roseomonas mucosa strain AU37, isolated from a peripheral intravenous catheter.</title>
        <authorList>
            <person name="Choudhury M.A."/>
            <person name="Sidjabat H.E."/>
            <person name="Wailan A.M."/>
            <person name="Zhang L."/>
            <person name="Marsh N.M."/>
            <person name="Rickard C.M."/>
            <person name="Davies M."/>
            <person name="Mcmillan D.J."/>
        </authorList>
    </citation>
    <scope>NUCLEOTIDE SEQUENCE [LARGE SCALE GENOMIC DNA]</scope>
    <source>
        <strain evidence="2 4">SAVE376</strain>
    </source>
</reference>
<reference evidence="3 5" key="2">
    <citation type="submission" date="2018-06" db="EMBL/GenBank/DDBJ databases">
        <authorList>
            <consortium name="Pathogen Informatics"/>
            <person name="Doyle S."/>
        </authorList>
    </citation>
    <scope>NUCLEOTIDE SEQUENCE [LARGE SCALE GENOMIC DNA]</scope>
    <source>
        <strain evidence="3 5">NCTC13291</strain>
    </source>
</reference>
<dbReference type="Pfam" id="PF11154">
    <property type="entry name" value="DUF2934"/>
    <property type="match status" value="1"/>
</dbReference>
<dbReference type="EMBL" id="UGVN01000001">
    <property type="protein sequence ID" value="SUE41742.1"/>
    <property type="molecule type" value="Genomic_DNA"/>
</dbReference>
<keyword evidence="4" id="KW-1185">Reference proteome</keyword>
<accession>A0A1S8D744</accession>
<dbReference type="InterPro" id="IPR021327">
    <property type="entry name" value="DUF2934"/>
</dbReference>
<sequence>MAGHVPDDEARIRELAYFLWKDAGCPDGMAGAHWEQASRLLSGQASGGEPLEMQAAAAAKAEEDARAVAAKARRPKVIGTAAAEVKAESRKATVKAGKAEKHAGKDDKAPKKPKAKA</sequence>
<dbReference type="Proteomes" id="UP000054844">
    <property type="component" value="Unassembled WGS sequence"/>
</dbReference>
<protein>
    <submittedName>
        <fullName evidence="3">Protein of uncharacterized function (DUF2934)</fullName>
    </submittedName>
</protein>
<gene>
    <name evidence="2" type="ORF">APZ41_005720</name>
    <name evidence="3" type="ORF">NCTC13291_03339</name>
</gene>
<feature type="region of interest" description="Disordered" evidence="1">
    <location>
        <begin position="84"/>
        <end position="117"/>
    </location>
</feature>
<organism evidence="2 4">
    <name type="scientific">Roseomonas mucosa</name>
    <dbReference type="NCBI Taxonomy" id="207340"/>
    <lineage>
        <taxon>Bacteria</taxon>
        <taxon>Pseudomonadati</taxon>
        <taxon>Pseudomonadota</taxon>
        <taxon>Alphaproteobacteria</taxon>
        <taxon>Acetobacterales</taxon>
        <taxon>Roseomonadaceae</taxon>
        <taxon>Roseomonas</taxon>
    </lineage>
</organism>
<evidence type="ECO:0000313" key="5">
    <source>
        <dbReference type="Proteomes" id="UP000254919"/>
    </source>
</evidence>
<feature type="compositionally biased region" description="Basic and acidic residues" evidence="1">
    <location>
        <begin position="85"/>
        <end position="110"/>
    </location>
</feature>
<evidence type="ECO:0000313" key="3">
    <source>
        <dbReference type="EMBL" id="SUE41742.1"/>
    </source>
</evidence>
<dbReference type="AlphaFoldDB" id="A0A1S8D744"/>
<dbReference type="OrthoDB" id="9811127at2"/>
<dbReference type="Proteomes" id="UP000254919">
    <property type="component" value="Unassembled WGS sequence"/>
</dbReference>
<dbReference type="GeneID" id="99634472"/>
<evidence type="ECO:0000313" key="4">
    <source>
        <dbReference type="Proteomes" id="UP000054844"/>
    </source>
</evidence>
<name>A0A1S8D744_9PROT</name>
<proteinExistence type="predicted"/>
<evidence type="ECO:0000313" key="2">
    <source>
        <dbReference type="EMBL" id="ONH84182.1"/>
    </source>
</evidence>